<gene>
    <name evidence="6" type="ordered locus">Cfla_2420</name>
</gene>
<feature type="region of interest" description="Disordered" evidence="2">
    <location>
        <begin position="24"/>
        <end position="66"/>
    </location>
</feature>
<feature type="signal peptide" evidence="4">
    <location>
        <begin position="1"/>
        <end position="22"/>
    </location>
</feature>
<dbReference type="PROSITE" id="PS51257">
    <property type="entry name" value="PROKAR_LIPOPROTEIN"/>
    <property type="match status" value="1"/>
</dbReference>
<evidence type="ECO:0000313" key="7">
    <source>
        <dbReference type="Proteomes" id="UP000000849"/>
    </source>
</evidence>
<keyword evidence="3" id="KW-0472">Membrane</keyword>
<accession>D5UHI9</accession>
<sequence length="318" mass="32689">MTTRIRTLVASLAVLAALTACSAGSGADESAAGPEGAYDAGGAPADGGGAPAVDESGTRADTPGDGQQVVQTAHATMTSEDPVAAARRVVTLVTRLDGRVDSRYERASGGEGDPGSASLTVRVPSTEMATLPEALGEIGDVQDYLVETQNVTGAAQDLDARIAATELSVERMTALLARASSSSELIEAESALTERQANLERLRSERARLADRVALSTVDVEIWGPTDTPERLDTEPPTFLDGLATGWHAFTATVRTVLVVLGVLLPWLVVAALVVGPVVLWRRRRRAVTATAPVAPPAPAGPPATVAPATPPPAGPRA</sequence>
<dbReference type="Pfam" id="PF14257">
    <property type="entry name" value="DUF4349"/>
    <property type="match status" value="1"/>
</dbReference>
<organism evidence="6 7">
    <name type="scientific">Cellulomonas flavigena (strain ATCC 482 / DSM 20109 / BCRC 11376 / JCM 18109 / NBRC 3775 / NCIMB 8073 / NRS 134)</name>
    <dbReference type="NCBI Taxonomy" id="446466"/>
    <lineage>
        <taxon>Bacteria</taxon>
        <taxon>Bacillati</taxon>
        <taxon>Actinomycetota</taxon>
        <taxon>Actinomycetes</taxon>
        <taxon>Micrococcales</taxon>
        <taxon>Cellulomonadaceae</taxon>
        <taxon>Cellulomonas</taxon>
    </lineage>
</organism>
<keyword evidence="7" id="KW-1185">Reference proteome</keyword>
<feature type="transmembrane region" description="Helical" evidence="3">
    <location>
        <begin position="257"/>
        <end position="281"/>
    </location>
</feature>
<keyword evidence="1" id="KW-0175">Coiled coil</keyword>
<name>D5UHI9_CELFN</name>
<dbReference type="HOGENOM" id="CLU_046535_0_0_11"/>
<evidence type="ECO:0000256" key="3">
    <source>
        <dbReference type="SAM" id="Phobius"/>
    </source>
</evidence>
<dbReference type="Proteomes" id="UP000000849">
    <property type="component" value="Chromosome"/>
</dbReference>
<reference evidence="6 7" key="1">
    <citation type="journal article" date="2010" name="Stand. Genomic Sci.">
        <title>Complete genome sequence of Cellulomonas flavigena type strain (134).</title>
        <authorList>
            <person name="Abt B."/>
            <person name="Foster B."/>
            <person name="Lapidus A."/>
            <person name="Clum A."/>
            <person name="Sun H."/>
            <person name="Pukall R."/>
            <person name="Lucas S."/>
            <person name="Glavina Del Rio T."/>
            <person name="Nolan M."/>
            <person name="Tice H."/>
            <person name="Cheng J.F."/>
            <person name="Pitluck S."/>
            <person name="Liolios K."/>
            <person name="Ivanova N."/>
            <person name="Mavromatis K."/>
            <person name="Ovchinnikova G."/>
            <person name="Pati A."/>
            <person name="Goodwin L."/>
            <person name="Chen A."/>
            <person name="Palaniappan K."/>
            <person name="Land M."/>
            <person name="Hauser L."/>
            <person name="Chang Y.J."/>
            <person name="Jeffries C.D."/>
            <person name="Rohde M."/>
            <person name="Goker M."/>
            <person name="Woyke T."/>
            <person name="Bristow J."/>
            <person name="Eisen J.A."/>
            <person name="Markowitz V."/>
            <person name="Hugenholtz P."/>
            <person name="Kyrpides N.C."/>
            <person name="Klenk H.P."/>
        </authorList>
    </citation>
    <scope>NUCLEOTIDE SEQUENCE [LARGE SCALE GENOMIC DNA]</scope>
    <source>
        <strain evidence="7">ATCC 482 / DSM 20109 / BCRC 11376 / JCM 18109 / NBRC 3775 / NCIMB 8073 / NRS 134</strain>
    </source>
</reference>
<feature type="region of interest" description="Disordered" evidence="2">
    <location>
        <begin position="293"/>
        <end position="318"/>
    </location>
</feature>
<keyword evidence="3" id="KW-1133">Transmembrane helix</keyword>
<evidence type="ECO:0000256" key="2">
    <source>
        <dbReference type="SAM" id="MobiDB-lite"/>
    </source>
</evidence>
<keyword evidence="4" id="KW-0732">Signal</keyword>
<feature type="domain" description="DUF4349" evidence="5">
    <location>
        <begin position="67"/>
        <end position="279"/>
    </location>
</feature>
<dbReference type="RefSeq" id="WP_013117644.1">
    <property type="nucleotide sequence ID" value="NC_014151.1"/>
</dbReference>
<dbReference type="OrthoDB" id="186919at2"/>
<feature type="coiled-coil region" evidence="1">
    <location>
        <begin position="185"/>
        <end position="212"/>
    </location>
</feature>
<dbReference type="EMBL" id="CP001964">
    <property type="protein sequence ID" value="ADG75310.1"/>
    <property type="molecule type" value="Genomic_DNA"/>
</dbReference>
<evidence type="ECO:0000256" key="4">
    <source>
        <dbReference type="SAM" id="SignalP"/>
    </source>
</evidence>
<keyword evidence="3" id="KW-0812">Transmembrane</keyword>
<evidence type="ECO:0000259" key="5">
    <source>
        <dbReference type="Pfam" id="PF14257"/>
    </source>
</evidence>
<proteinExistence type="predicted"/>
<dbReference type="STRING" id="446466.Cfla_2420"/>
<dbReference type="KEGG" id="cfl:Cfla_2420"/>
<feature type="chain" id="PRO_5003077474" description="DUF4349 domain-containing protein" evidence="4">
    <location>
        <begin position="23"/>
        <end position="318"/>
    </location>
</feature>
<evidence type="ECO:0000313" key="6">
    <source>
        <dbReference type="EMBL" id="ADG75310.1"/>
    </source>
</evidence>
<protein>
    <recommendedName>
        <fullName evidence="5">DUF4349 domain-containing protein</fullName>
    </recommendedName>
</protein>
<dbReference type="eggNOG" id="COG3206">
    <property type="taxonomic scope" value="Bacteria"/>
</dbReference>
<feature type="compositionally biased region" description="Low complexity" evidence="2">
    <location>
        <begin position="24"/>
        <end position="43"/>
    </location>
</feature>
<evidence type="ECO:0000256" key="1">
    <source>
        <dbReference type="SAM" id="Coils"/>
    </source>
</evidence>
<feature type="compositionally biased region" description="Pro residues" evidence="2">
    <location>
        <begin position="309"/>
        <end position="318"/>
    </location>
</feature>
<dbReference type="AlphaFoldDB" id="D5UHI9"/>
<dbReference type="InterPro" id="IPR025645">
    <property type="entry name" value="DUF4349"/>
</dbReference>